<protein>
    <submittedName>
        <fullName evidence="1">Uncharacterized protein</fullName>
    </submittedName>
</protein>
<sequence length="67" mass="8067">MSIMKIAKIKDSNSKEYRKLVSGIYSQFENLYKTMDLYAITESLSYIRQAYKCFEKTVDRELRSRQR</sequence>
<dbReference type="EMBL" id="DVNC01000051">
    <property type="protein sequence ID" value="HIU53927.1"/>
    <property type="molecule type" value="Genomic_DNA"/>
</dbReference>
<gene>
    <name evidence="1" type="ORF">IAD20_07605</name>
</gene>
<accession>A0A9D1M5I0</accession>
<comment type="caution">
    <text evidence="1">The sequence shown here is derived from an EMBL/GenBank/DDBJ whole genome shotgun (WGS) entry which is preliminary data.</text>
</comment>
<dbReference type="AlphaFoldDB" id="A0A9D1M5I0"/>
<proteinExistence type="predicted"/>
<name>A0A9D1M5I0_9PROT</name>
<reference evidence="1" key="1">
    <citation type="submission" date="2020-10" db="EMBL/GenBank/DDBJ databases">
        <authorList>
            <person name="Gilroy R."/>
        </authorList>
    </citation>
    <scope>NUCLEOTIDE SEQUENCE</scope>
    <source>
        <strain evidence="1">ChiW3-316</strain>
    </source>
</reference>
<evidence type="ECO:0000313" key="1">
    <source>
        <dbReference type="EMBL" id="HIU53927.1"/>
    </source>
</evidence>
<evidence type="ECO:0000313" key="2">
    <source>
        <dbReference type="Proteomes" id="UP000824107"/>
    </source>
</evidence>
<organism evidence="1 2">
    <name type="scientific">Candidatus Scatocola faecipullorum</name>
    <dbReference type="NCBI Taxonomy" id="2840917"/>
    <lineage>
        <taxon>Bacteria</taxon>
        <taxon>Pseudomonadati</taxon>
        <taxon>Pseudomonadota</taxon>
        <taxon>Alphaproteobacteria</taxon>
        <taxon>Rhodospirillales</taxon>
        <taxon>Rhodospirillaceae</taxon>
        <taxon>Rhodospirillaceae incertae sedis</taxon>
        <taxon>Candidatus Scatocola</taxon>
    </lineage>
</organism>
<dbReference type="Proteomes" id="UP000824107">
    <property type="component" value="Unassembled WGS sequence"/>
</dbReference>
<reference evidence="1" key="2">
    <citation type="journal article" date="2021" name="PeerJ">
        <title>Extensive microbial diversity within the chicken gut microbiome revealed by metagenomics and culture.</title>
        <authorList>
            <person name="Gilroy R."/>
            <person name="Ravi A."/>
            <person name="Getino M."/>
            <person name="Pursley I."/>
            <person name="Horton D.L."/>
            <person name="Alikhan N.F."/>
            <person name="Baker D."/>
            <person name="Gharbi K."/>
            <person name="Hall N."/>
            <person name="Watson M."/>
            <person name="Adriaenssens E.M."/>
            <person name="Foster-Nyarko E."/>
            <person name="Jarju S."/>
            <person name="Secka A."/>
            <person name="Antonio M."/>
            <person name="Oren A."/>
            <person name="Chaudhuri R.R."/>
            <person name="La Ragione R."/>
            <person name="Hildebrand F."/>
            <person name="Pallen M.J."/>
        </authorList>
    </citation>
    <scope>NUCLEOTIDE SEQUENCE</scope>
    <source>
        <strain evidence="1">ChiW3-316</strain>
    </source>
</reference>